<evidence type="ECO:0000313" key="1">
    <source>
        <dbReference type="EMBL" id="ATL70827.1"/>
    </source>
</evidence>
<sequence>MPTLLHEAIIDLFRQRPGFVADVLALAMDHPIPEFDHARTESGDFPDIDPTEYRADMVVVLTNGSTPALAVIVEVQLRPDPDKRWSWPVYLSTLRARLRCTTLLLVLCPSERTAARCRLPISLTAGCVLTPVVLSPNDVPVVVDPQVAASNAELTALSALAHRRRPELNEILTVLAEDIDDTKREMYIDLVLRTLPRATVQHFLERYMTTGTHKYKSEFAQRYYARGEIFGEGKALLRLLNKRGFTVPDDITRSVTECSDLDQIEAWFDRAVTAETLDEVFSK</sequence>
<name>A0A291RU42_9NOCA</name>
<reference evidence="1 2" key="1">
    <citation type="submission" date="2017-10" db="EMBL/GenBank/DDBJ databases">
        <title>Comparative genomics between pathogenic Norcardia.</title>
        <authorList>
            <person name="Zeng L."/>
        </authorList>
    </citation>
    <scope>NUCLEOTIDE SEQUENCE [LARGE SCALE GENOMIC DNA]</scope>
    <source>
        <strain evidence="1 2">NC_YFY_NT001</strain>
    </source>
</reference>
<dbReference type="GeneID" id="88362701"/>
<accession>A0A291RU42</accession>
<evidence type="ECO:0008006" key="3">
    <source>
        <dbReference type="Google" id="ProtNLM"/>
    </source>
</evidence>
<protein>
    <recommendedName>
        <fullName evidence="3">DUF4351 domain-containing protein</fullName>
    </recommendedName>
</protein>
<dbReference type="Proteomes" id="UP000221961">
    <property type="component" value="Chromosome"/>
</dbReference>
<dbReference type="AlphaFoldDB" id="A0A291RU42"/>
<gene>
    <name evidence="1" type="ORF">CRH09_36250</name>
</gene>
<dbReference type="KEGG" id="ntp:CRH09_36250"/>
<organism evidence="1 2">
    <name type="scientific">Nocardia terpenica</name>
    <dbReference type="NCBI Taxonomy" id="455432"/>
    <lineage>
        <taxon>Bacteria</taxon>
        <taxon>Bacillati</taxon>
        <taxon>Actinomycetota</taxon>
        <taxon>Actinomycetes</taxon>
        <taxon>Mycobacteriales</taxon>
        <taxon>Nocardiaceae</taxon>
        <taxon>Nocardia</taxon>
    </lineage>
</organism>
<dbReference type="PANTHER" id="PTHR34613">
    <property type="entry name" value="SLL0800 PROTEIN"/>
    <property type="match status" value="1"/>
</dbReference>
<dbReference type="RefSeq" id="WP_098697772.1">
    <property type="nucleotide sequence ID" value="NZ_CP023778.1"/>
</dbReference>
<dbReference type="EMBL" id="CP023778">
    <property type="protein sequence ID" value="ATL70827.1"/>
    <property type="molecule type" value="Genomic_DNA"/>
</dbReference>
<evidence type="ECO:0000313" key="2">
    <source>
        <dbReference type="Proteomes" id="UP000221961"/>
    </source>
</evidence>
<dbReference type="PANTHER" id="PTHR34613:SF1">
    <property type="entry name" value="SLL6017 PROTEIN"/>
    <property type="match status" value="1"/>
</dbReference>
<proteinExistence type="predicted"/>